<dbReference type="Gene3D" id="1.10.287.130">
    <property type="match status" value="1"/>
</dbReference>
<proteinExistence type="predicted"/>
<evidence type="ECO:0000256" key="7">
    <source>
        <dbReference type="ARBA" id="ARBA00022692"/>
    </source>
</evidence>
<evidence type="ECO:0000313" key="18">
    <source>
        <dbReference type="Proteomes" id="UP000253850"/>
    </source>
</evidence>
<evidence type="ECO:0000256" key="11">
    <source>
        <dbReference type="ARBA" id="ARBA00022989"/>
    </source>
</evidence>
<gene>
    <name evidence="16" type="ORF">ABIV_0706</name>
    <name evidence="17" type="ORF">CRV05_00315</name>
</gene>
<evidence type="ECO:0000256" key="8">
    <source>
        <dbReference type="ARBA" id="ARBA00022741"/>
    </source>
</evidence>
<feature type="transmembrane region" description="Helical" evidence="14">
    <location>
        <begin position="14"/>
        <end position="35"/>
    </location>
</feature>
<keyword evidence="11 14" id="KW-1133">Transmembrane helix</keyword>
<dbReference type="PRINTS" id="PR00344">
    <property type="entry name" value="BCTRLSENSOR"/>
</dbReference>
<keyword evidence="5" id="KW-0597">Phosphoprotein</keyword>
<dbReference type="GO" id="GO:0005886">
    <property type="term" value="C:plasma membrane"/>
    <property type="evidence" value="ECO:0007669"/>
    <property type="project" value="UniProtKB-SubCell"/>
</dbReference>
<dbReference type="SUPFAM" id="SSF47384">
    <property type="entry name" value="Homodimeric domain of signal transducing histidine kinase"/>
    <property type="match status" value="1"/>
</dbReference>
<evidence type="ECO:0000256" key="5">
    <source>
        <dbReference type="ARBA" id="ARBA00022553"/>
    </source>
</evidence>
<dbReference type="EMBL" id="PDKM01000001">
    <property type="protein sequence ID" value="RXK10850.1"/>
    <property type="molecule type" value="Genomic_DNA"/>
</dbReference>
<evidence type="ECO:0000256" key="10">
    <source>
        <dbReference type="ARBA" id="ARBA00022840"/>
    </source>
</evidence>
<reference evidence="16 18" key="2">
    <citation type="submission" date="2018-07" db="EMBL/GenBank/DDBJ databases">
        <title>Complete genome of the Arcobacter bivalviorum type strain LMG 26154.</title>
        <authorList>
            <person name="Miller W.G."/>
            <person name="Yee E."/>
            <person name="Bono J.L."/>
        </authorList>
    </citation>
    <scope>NUCLEOTIDE SEQUENCE [LARGE SCALE GENOMIC DNA]</scope>
    <source>
        <strain evidence="16 18">LMG 26154</strain>
    </source>
</reference>
<feature type="domain" description="Histidine kinase" evidence="15">
    <location>
        <begin position="409"/>
        <end position="633"/>
    </location>
</feature>
<evidence type="ECO:0000256" key="9">
    <source>
        <dbReference type="ARBA" id="ARBA00022777"/>
    </source>
</evidence>
<dbReference type="EMBL" id="CP031217">
    <property type="protein sequence ID" value="AXH11719.1"/>
    <property type="molecule type" value="Genomic_DNA"/>
</dbReference>
<evidence type="ECO:0000313" key="16">
    <source>
        <dbReference type="EMBL" id="AXH11719.1"/>
    </source>
</evidence>
<keyword evidence="9 17" id="KW-0418">Kinase</keyword>
<dbReference type="GO" id="GO:0000155">
    <property type="term" value="F:phosphorelay sensor kinase activity"/>
    <property type="evidence" value="ECO:0007669"/>
    <property type="project" value="InterPro"/>
</dbReference>
<dbReference type="SMART" id="SM01049">
    <property type="entry name" value="Cache_2"/>
    <property type="match status" value="1"/>
</dbReference>
<protein>
    <recommendedName>
        <fullName evidence="3">histidine kinase</fullName>
        <ecNumber evidence="3">2.7.13.3</ecNumber>
    </recommendedName>
</protein>
<dbReference type="InterPro" id="IPR005467">
    <property type="entry name" value="His_kinase_dom"/>
</dbReference>
<reference evidence="17 19" key="1">
    <citation type="submission" date="2017-10" db="EMBL/GenBank/DDBJ databases">
        <title>Genomics of the genus Arcobacter.</title>
        <authorList>
            <person name="Perez-Cataluna A."/>
            <person name="Figueras M.J."/>
        </authorList>
    </citation>
    <scope>NUCLEOTIDE SEQUENCE [LARGE SCALE GENOMIC DNA]</scope>
    <source>
        <strain evidence="17 19">CECT 7835</strain>
    </source>
</reference>
<dbReference type="InterPro" id="IPR004358">
    <property type="entry name" value="Sig_transdc_His_kin-like_C"/>
</dbReference>
<organism evidence="17 19">
    <name type="scientific">Halarcobacter bivalviorum</name>
    <dbReference type="NCBI Taxonomy" id="663364"/>
    <lineage>
        <taxon>Bacteria</taxon>
        <taxon>Pseudomonadati</taxon>
        <taxon>Campylobacterota</taxon>
        <taxon>Epsilonproteobacteria</taxon>
        <taxon>Campylobacterales</taxon>
        <taxon>Arcobacteraceae</taxon>
        <taxon>Halarcobacter</taxon>
    </lineage>
</organism>
<dbReference type="Proteomes" id="UP000289193">
    <property type="component" value="Unassembled WGS sequence"/>
</dbReference>
<dbReference type="InterPro" id="IPR003661">
    <property type="entry name" value="HisK_dim/P_dom"/>
</dbReference>
<dbReference type="InterPro" id="IPR036890">
    <property type="entry name" value="HATPase_C_sf"/>
</dbReference>
<dbReference type="SMART" id="SM00387">
    <property type="entry name" value="HATPase_c"/>
    <property type="match status" value="1"/>
</dbReference>
<dbReference type="Proteomes" id="UP000253850">
    <property type="component" value="Chromosome"/>
</dbReference>
<evidence type="ECO:0000259" key="15">
    <source>
        <dbReference type="PROSITE" id="PS50109"/>
    </source>
</evidence>
<evidence type="ECO:0000313" key="19">
    <source>
        <dbReference type="Proteomes" id="UP000289193"/>
    </source>
</evidence>
<dbReference type="RefSeq" id="WP_114838586.1">
    <property type="nucleotide sequence ID" value="NZ_CP031217.1"/>
</dbReference>
<keyword evidence="13 14" id="KW-0472">Membrane</keyword>
<dbReference type="InterPro" id="IPR033480">
    <property type="entry name" value="sCache_2"/>
</dbReference>
<keyword evidence="7 14" id="KW-0812">Transmembrane</keyword>
<dbReference type="Gene3D" id="3.30.450.20">
    <property type="entry name" value="PAS domain"/>
    <property type="match status" value="2"/>
</dbReference>
<feature type="transmembrane region" description="Helical" evidence="14">
    <location>
        <begin position="354"/>
        <end position="372"/>
    </location>
</feature>
<evidence type="ECO:0000256" key="4">
    <source>
        <dbReference type="ARBA" id="ARBA00022475"/>
    </source>
</evidence>
<dbReference type="Pfam" id="PF02518">
    <property type="entry name" value="HATPase_c"/>
    <property type="match status" value="1"/>
</dbReference>
<dbReference type="Gene3D" id="3.30.565.10">
    <property type="entry name" value="Histidine kinase-like ATPase, C-terminal domain"/>
    <property type="match status" value="1"/>
</dbReference>
<comment type="subcellular location">
    <subcellularLocation>
        <location evidence="2">Cell membrane</location>
        <topology evidence="2">Multi-pass membrane protein</topology>
    </subcellularLocation>
</comment>
<evidence type="ECO:0000256" key="12">
    <source>
        <dbReference type="ARBA" id="ARBA00023012"/>
    </source>
</evidence>
<evidence type="ECO:0000256" key="6">
    <source>
        <dbReference type="ARBA" id="ARBA00022679"/>
    </source>
</evidence>
<dbReference type="SMART" id="SM00388">
    <property type="entry name" value="HisKA"/>
    <property type="match status" value="1"/>
</dbReference>
<dbReference type="PANTHER" id="PTHR43065">
    <property type="entry name" value="SENSOR HISTIDINE KINASE"/>
    <property type="match status" value="1"/>
</dbReference>
<sequence length="634" mass="75177">METSSKRIIFFIKYTPFVLNILFFIIIVQVVLYNINKNYKNEIALLSQTYFEENKNRIKYEVEKVYSILEEKKISSEDRLKKELKSRVYEAHSLATNIYKHEITPHNNSIHQKEHVFQTIKNALGGIIYNNGRGYFFIDDEKGTKLLQPLNKQLEGQNLSAYKDITGYKFVQKIIETINNKSESFDTYYWYKNDKDDKPFRKISFYKYFEPYNCIIGTGEYIDDFVDIEKEEFLNNLKMFSSSKKSYFFVIDYKNEKVYLNEEFSYDKNEIYSLNIGLINRIVEETKKGNSFIEYTPKIKEENTLNNLKISYVKDFSQWGWIIGTGFYINDLNEQLEQKKEFLLEKKEYMLKEFFFICAVMLLLTLLFSLYLSKLLTEKFTKYKNSLREKEKYLMQQSKMAAMGEMLSNIAHQWRQPLSVIRSIATGMKMQNDMNMLDKNSFDKNMELLNVSTEYLSQTIEDFRNFLKPNESKSFITYKLLEEKIDKILNLTLKNYDIKLTLDLSEELYLEEVDNILLQAMINIINNSKDAFLANEFSYKKYINIEIYEKDEKIIIQIADNAGGISEEIMDRIFEPYFTTKHQSVGTGIGLYIVREIVTKYLKGRVFVENSDMYIEAEGYQGVLFRIELPKKGE</sequence>
<evidence type="ECO:0000256" key="1">
    <source>
        <dbReference type="ARBA" id="ARBA00000085"/>
    </source>
</evidence>
<evidence type="ECO:0000256" key="2">
    <source>
        <dbReference type="ARBA" id="ARBA00004651"/>
    </source>
</evidence>
<keyword evidence="19" id="KW-1185">Reference proteome</keyword>
<evidence type="ECO:0000313" key="17">
    <source>
        <dbReference type="EMBL" id="RXK10850.1"/>
    </source>
</evidence>
<dbReference type="KEGG" id="hbv:ABIV_0706"/>
<dbReference type="CDD" id="cd00082">
    <property type="entry name" value="HisKA"/>
    <property type="match status" value="1"/>
</dbReference>
<dbReference type="PROSITE" id="PS50109">
    <property type="entry name" value="HIS_KIN"/>
    <property type="match status" value="1"/>
</dbReference>
<evidence type="ECO:0000256" key="13">
    <source>
        <dbReference type="ARBA" id="ARBA00023136"/>
    </source>
</evidence>
<dbReference type="Pfam" id="PF00512">
    <property type="entry name" value="HisKA"/>
    <property type="match status" value="1"/>
</dbReference>
<keyword evidence="4" id="KW-1003">Cell membrane</keyword>
<comment type="catalytic activity">
    <reaction evidence="1">
        <text>ATP + protein L-histidine = ADP + protein N-phospho-L-histidine.</text>
        <dbReference type="EC" id="2.7.13.3"/>
    </reaction>
</comment>
<dbReference type="InterPro" id="IPR036097">
    <property type="entry name" value="HisK_dim/P_sf"/>
</dbReference>
<dbReference type="SUPFAM" id="SSF55874">
    <property type="entry name" value="ATPase domain of HSP90 chaperone/DNA topoisomerase II/histidine kinase"/>
    <property type="match status" value="1"/>
</dbReference>
<dbReference type="InterPro" id="IPR004010">
    <property type="entry name" value="Double_Cache_2"/>
</dbReference>
<keyword evidence="12" id="KW-0902">Two-component regulatory system</keyword>
<dbReference type="GO" id="GO:0005524">
    <property type="term" value="F:ATP binding"/>
    <property type="evidence" value="ECO:0007669"/>
    <property type="project" value="UniProtKB-KW"/>
</dbReference>
<dbReference type="InterPro" id="IPR003594">
    <property type="entry name" value="HATPase_dom"/>
</dbReference>
<evidence type="ECO:0000256" key="3">
    <source>
        <dbReference type="ARBA" id="ARBA00012438"/>
    </source>
</evidence>
<dbReference type="Pfam" id="PF08269">
    <property type="entry name" value="dCache_2"/>
    <property type="match status" value="1"/>
</dbReference>
<dbReference type="PANTHER" id="PTHR43065:SF10">
    <property type="entry name" value="PEROXIDE STRESS-ACTIVATED HISTIDINE KINASE MAK3"/>
    <property type="match status" value="1"/>
</dbReference>
<evidence type="ECO:0000256" key="14">
    <source>
        <dbReference type="SAM" id="Phobius"/>
    </source>
</evidence>
<keyword evidence="8" id="KW-0547">Nucleotide-binding</keyword>
<dbReference type="AlphaFoldDB" id="A0AAX2AAI9"/>
<keyword evidence="6" id="KW-0808">Transferase</keyword>
<name>A0AAX2AAI9_9BACT</name>
<accession>A0AAX2AAI9</accession>
<dbReference type="EC" id="2.7.13.3" evidence="3"/>
<keyword evidence="10" id="KW-0067">ATP-binding</keyword>